<evidence type="ECO:0000313" key="12">
    <source>
        <dbReference type="EMBL" id="CAD5125920.1"/>
    </source>
</evidence>
<feature type="transmembrane region" description="Helical" evidence="10">
    <location>
        <begin position="64"/>
        <end position="89"/>
    </location>
</feature>
<dbReference type="PRINTS" id="PR00237">
    <property type="entry name" value="GPCRRHODOPSN"/>
</dbReference>
<gene>
    <name evidence="12" type="ORF">DGYR_LOCUS13216</name>
</gene>
<dbReference type="PROSITE" id="PS00237">
    <property type="entry name" value="G_PROTEIN_RECEP_F1_1"/>
    <property type="match status" value="1"/>
</dbReference>
<comment type="subcellular location">
    <subcellularLocation>
        <location evidence="1">Cell membrane</location>
        <topology evidence="1">Multi-pass membrane protein</topology>
    </subcellularLocation>
</comment>
<dbReference type="GO" id="GO:0043410">
    <property type="term" value="P:positive regulation of MAPK cascade"/>
    <property type="evidence" value="ECO:0007669"/>
    <property type="project" value="TreeGrafter"/>
</dbReference>
<dbReference type="PANTHER" id="PTHR24248:SF185">
    <property type="entry name" value="DOPAMINE RECEPTOR 2"/>
    <property type="match status" value="1"/>
</dbReference>
<keyword evidence="7 9" id="KW-0675">Receptor</keyword>
<feature type="domain" description="G-protein coupled receptors family 1 profile" evidence="11">
    <location>
        <begin position="42"/>
        <end position="295"/>
    </location>
</feature>
<evidence type="ECO:0000313" key="13">
    <source>
        <dbReference type="Proteomes" id="UP000549394"/>
    </source>
</evidence>
<dbReference type="Pfam" id="PF00001">
    <property type="entry name" value="7tm_1"/>
    <property type="match status" value="1"/>
</dbReference>
<dbReference type="InterPro" id="IPR017452">
    <property type="entry name" value="GPCR_Rhodpsn_7TM"/>
</dbReference>
<dbReference type="InterPro" id="IPR000276">
    <property type="entry name" value="GPCR_Rhodpsn"/>
</dbReference>
<comment type="similarity">
    <text evidence="9">Belongs to the G-protein coupled receptor 1 family.</text>
</comment>
<accession>A0A7I8WCR7</accession>
<dbReference type="CDD" id="cd14967">
    <property type="entry name" value="7tmA_amine_R-like"/>
    <property type="match status" value="1"/>
</dbReference>
<evidence type="ECO:0000256" key="3">
    <source>
        <dbReference type="ARBA" id="ARBA00022692"/>
    </source>
</evidence>
<dbReference type="PROSITE" id="PS50262">
    <property type="entry name" value="G_PROTEIN_RECEP_F1_2"/>
    <property type="match status" value="1"/>
</dbReference>
<evidence type="ECO:0000256" key="6">
    <source>
        <dbReference type="ARBA" id="ARBA00023136"/>
    </source>
</evidence>
<reference evidence="12 13" key="1">
    <citation type="submission" date="2020-08" db="EMBL/GenBank/DDBJ databases">
        <authorList>
            <person name="Hejnol A."/>
        </authorList>
    </citation>
    <scope>NUCLEOTIDE SEQUENCE [LARGE SCALE GENOMIC DNA]</scope>
</reference>
<comment type="caution">
    <text evidence="12">The sequence shown here is derived from an EMBL/GenBank/DDBJ whole genome shotgun (WGS) entry which is preliminary data.</text>
</comment>
<dbReference type="GO" id="GO:0004930">
    <property type="term" value="F:G protein-coupled receptor activity"/>
    <property type="evidence" value="ECO:0007669"/>
    <property type="project" value="UniProtKB-KW"/>
</dbReference>
<keyword evidence="13" id="KW-1185">Reference proteome</keyword>
<evidence type="ECO:0000256" key="10">
    <source>
        <dbReference type="SAM" id="Phobius"/>
    </source>
</evidence>
<dbReference type="GO" id="GO:0071880">
    <property type="term" value="P:adenylate cyclase-activating adrenergic receptor signaling pathway"/>
    <property type="evidence" value="ECO:0007669"/>
    <property type="project" value="TreeGrafter"/>
</dbReference>
<dbReference type="AlphaFoldDB" id="A0A7I8WCR7"/>
<dbReference type="OrthoDB" id="5957871at2759"/>
<dbReference type="Proteomes" id="UP000549394">
    <property type="component" value="Unassembled WGS sequence"/>
</dbReference>
<dbReference type="GO" id="GO:0005886">
    <property type="term" value="C:plasma membrane"/>
    <property type="evidence" value="ECO:0007669"/>
    <property type="project" value="UniProtKB-SubCell"/>
</dbReference>
<evidence type="ECO:0000259" key="11">
    <source>
        <dbReference type="PROSITE" id="PS50262"/>
    </source>
</evidence>
<organism evidence="12 13">
    <name type="scientific">Dimorphilus gyrociliatus</name>
    <dbReference type="NCBI Taxonomy" id="2664684"/>
    <lineage>
        <taxon>Eukaryota</taxon>
        <taxon>Metazoa</taxon>
        <taxon>Spiralia</taxon>
        <taxon>Lophotrochozoa</taxon>
        <taxon>Annelida</taxon>
        <taxon>Polychaeta</taxon>
        <taxon>Polychaeta incertae sedis</taxon>
        <taxon>Dinophilidae</taxon>
        <taxon>Dimorphilus</taxon>
    </lineage>
</organism>
<dbReference type="SUPFAM" id="SSF81321">
    <property type="entry name" value="Family A G protein-coupled receptor-like"/>
    <property type="match status" value="1"/>
</dbReference>
<feature type="transmembrane region" description="Helical" evidence="10">
    <location>
        <begin position="188"/>
        <end position="213"/>
    </location>
</feature>
<evidence type="ECO:0000256" key="2">
    <source>
        <dbReference type="ARBA" id="ARBA00022475"/>
    </source>
</evidence>
<dbReference type="EMBL" id="CAJFCJ010000030">
    <property type="protein sequence ID" value="CAD5125920.1"/>
    <property type="molecule type" value="Genomic_DNA"/>
</dbReference>
<evidence type="ECO:0000256" key="8">
    <source>
        <dbReference type="ARBA" id="ARBA00023224"/>
    </source>
</evidence>
<keyword evidence="4 10" id="KW-1133">Transmembrane helix</keyword>
<dbReference type="Gene3D" id="1.20.1070.10">
    <property type="entry name" value="Rhodopsin 7-helix transmembrane proteins"/>
    <property type="match status" value="1"/>
</dbReference>
<feature type="transmembrane region" description="Helical" evidence="10">
    <location>
        <begin position="143"/>
        <end position="165"/>
    </location>
</feature>
<keyword evidence="6 10" id="KW-0472">Membrane</keyword>
<feature type="transmembrane region" description="Helical" evidence="10">
    <location>
        <begin position="240"/>
        <end position="259"/>
    </location>
</feature>
<keyword evidence="5 9" id="KW-0297">G-protein coupled receptor</keyword>
<evidence type="ECO:0000256" key="9">
    <source>
        <dbReference type="RuleBase" id="RU000688"/>
    </source>
</evidence>
<feature type="transmembrane region" description="Helical" evidence="10">
    <location>
        <begin position="101"/>
        <end position="122"/>
    </location>
</feature>
<evidence type="ECO:0000256" key="7">
    <source>
        <dbReference type="ARBA" id="ARBA00023170"/>
    </source>
</evidence>
<feature type="transmembrane region" description="Helical" evidence="10">
    <location>
        <begin position="279"/>
        <end position="298"/>
    </location>
</feature>
<sequence>MNQTTEETCKFSEIVFGPDKEYSHQIGVIIGFGILIICTVFGNLGIIIALVFDSKLQDVGGNIYYISLAIADFFVGIFVMPPMLVYTLVSCWPWGVIACDLWVSIDYLSCTASFFTLAAIAADRHSAITQPLMHMKMWSKSRLRNLIVLIWFCAAIAWVPAIYIIRRLRDGSIHNVKETACDYSVNQWYALVSASVVYYIPIILMCTLYILLYKAINQELTKKVSDEKDQGQRMIKQKRAAIMLGIIILVFLLCWLPWTIVWPIMTFHENWIPNWLYEWASWAAYINSGINPFVYVFSNRDFRMAFSRIGRRICG</sequence>
<proteinExistence type="inferred from homology"/>
<keyword evidence="2" id="KW-1003">Cell membrane</keyword>
<feature type="transmembrane region" description="Helical" evidence="10">
    <location>
        <begin position="26"/>
        <end position="52"/>
    </location>
</feature>
<dbReference type="PANTHER" id="PTHR24248">
    <property type="entry name" value="ADRENERGIC RECEPTOR-RELATED G-PROTEIN COUPLED RECEPTOR"/>
    <property type="match status" value="1"/>
</dbReference>
<keyword evidence="8 9" id="KW-0807">Transducer</keyword>
<keyword evidence="3 9" id="KW-0812">Transmembrane</keyword>
<name>A0A7I8WCR7_9ANNE</name>
<protein>
    <recommendedName>
        <fullName evidence="11">G-protein coupled receptors family 1 profile domain-containing protein</fullName>
    </recommendedName>
</protein>
<evidence type="ECO:0000256" key="5">
    <source>
        <dbReference type="ARBA" id="ARBA00023040"/>
    </source>
</evidence>
<evidence type="ECO:0000256" key="4">
    <source>
        <dbReference type="ARBA" id="ARBA00022989"/>
    </source>
</evidence>
<evidence type="ECO:0000256" key="1">
    <source>
        <dbReference type="ARBA" id="ARBA00004651"/>
    </source>
</evidence>